<dbReference type="PANTHER" id="PTHR11011">
    <property type="entry name" value="MALE STERILITY PROTEIN 2-RELATED"/>
    <property type="match status" value="1"/>
</dbReference>
<dbReference type="InterPro" id="IPR033640">
    <property type="entry name" value="FAR_C"/>
</dbReference>
<dbReference type="Gene3D" id="1.20.1440.100">
    <property type="entry name" value="SG protein - dephosphorylation function"/>
    <property type="match status" value="1"/>
</dbReference>
<dbReference type="InterPro" id="IPR023214">
    <property type="entry name" value="HAD_sf"/>
</dbReference>
<evidence type="ECO:0000256" key="3">
    <source>
        <dbReference type="ARBA" id="ARBA00023098"/>
    </source>
</evidence>
<dbReference type="Gene3D" id="3.40.50.1000">
    <property type="entry name" value="HAD superfamily/HAD-like"/>
    <property type="match status" value="1"/>
</dbReference>
<dbReference type="Proteomes" id="UP001596455">
    <property type="component" value="Unassembled WGS sequence"/>
</dbReference>
<evidence type="ECO:0000256" key="2">
    <source>
        <dbReference type="ARBA" id="ARBA00022516"/>
    </source>
</evidence>
<evidence type="ECO:0000259" key="5">
    <source>
        <dbReference type="Pfam" id="PF07993"/>
    </source>
</evidence>
<accession>A0ABW2Q4T3</accession>
<dbReference type="InterPro" id="IPR013120">
    <property type="entry name" value="FAR_NAD-bd"/>
</dbReference>
<dbReference type="CDD" id="cd09071">
    <property type="entry name" value="FAR_C"/>
    <property type="match status" value="1"/>
</dbReference>
<keyword evidence="7" id="KW-1185">Reference proteome</keyword>
<dbReference type="InterPro" id="IPR026055">
    <property type="entry name" value="FAR"/>
</dbReference>
<proteinExistence type="inferred from homology"/>
<feature type="domain" description="Thioester reductase (TE)" evidence="5">
    <location>
        <begin position="12"/>
        <end position="327"/>
    </location>
</feature>
<dbReference type="InterPro" id="IPR036412">
    <property type="entry name" value="HAD-like_sf"/>
</dbReference>
<dbReference type="Pfam" id="PF03015">
    <property type="entry name" value="Sterile"/>
    <property type="match status" value="1"/>
</dbReference>
<sequence>MSTSLEKAHVLLTGATGFVGQAVLERLLSSYPDTRISVLVRPRGEIGAEQRVEKLLRKPVFGPWRERLGEEAAAQAVQERVSVLSGDLGALPPLPRDVDVVIHSASTVSFDLPIDEAFAANVAGPASLYEALLAAGADPHVVHVSTAYVAGLRKGVAEERSLDHTIDRDVELASATAARQVAEKDSRTTEVLQPLLARARAEHRRAGPQAVAQAAEALRVEWVKNTLVEQGRTRALSLGWPDVYTFTKAMGERVAEDLWAGNGHRLSVVRPTIIESALRHPYPGWIDGFKVADPLIAAYGRGLLPEFPALADTVLDVIPVDFVVGAILAAAAAPPEPGGSSYYQVSSGISNPLRLGPLVQTVREYFSANPLKDADGSHVAVPAWSFPHPGAVERALRRREIAVELADKAVNRLPANDRTRGWLSTLYKARRDLKTLRKFTSLYQPYTQTEVIFDDARTRALHQALPEERKAEHGFDVTEIDWRHYLQSVHIPGVPGLMKDRSSTGEPTPTSRSALPRRDDVLAVFDLQRTVAAATLVEQYLWVELAARPPSRWPVSFANLVALAPRYLQAERRDRADFIRTFMRRYAGVDEEELRGVIARKVTPSLRRDLLTEAVEQIRAHREAGHRTVLVTGEIDVFVEPLAPMFDEIVAGKMETDDDGRWTGHLETSPLVGEARAAWLRRYARERGMDLSASYAYGDSYADRPWLEVVGHPNAVNPDASLYRYARARRWPVHTWTQTAEGRLSPVLRSIRGAT</sequence>
<dbReference type="EMBL" id="JBHTCQ010000001">
    <property type="protein sequence ID" value="MFC7404508.1"/>
    <property type="molecule type" value="Genomic_DNA"/>
</dbReference>
<dbReference type="InterPro" id="IPR036291">
    <property type="entry name" value="NAD(P)-bd_dom_sf"/>
</dbReference>
<protein>
    <submittedName>
        <fullName evidence="6">HAD-IB family hydrolase</fullName>
    </submittedName>
</protein>
<dbReference type="Gene3D" id="3.40.50.720">
    <property type="entry name" value="NAD(P)-binding Rossmann-like Domain"/>
    <property type="match status" value="1"/>
</dbReference>
<reference evidence="7" key="1">
    <citation type="journal article" date="2019" name="Int. J. Syst. Evol. Microbiol.">
        <title>The Global Catalogue of Microorganisms (GCM) 10K type strain sequencing project: providing services to taxonomists for standard genome sequencing and annotation.</title>
        <authorList>
            <consortium name="The Broad Institute Genomics Platform"/>
            <consortium name="The Broad Institute Genome Sequencing Center for Infectious Disease"/>
            <person name="Wu L."/>
            <person name="Ma J."/>
        </authorList>
    </citation>
    <scope>NUCLEOTIDE SEQUENCE [LARGE SCALE GENOMIC DNA]</scope>
    <source>
        <strain evidence="7">JCM 1490</strain>
    </source>
</reference>
<keyword evidence="3" id="KW-0443">Lipid metabolism</keyword>
<dbReference type="NCBIfam" id="TIGR01488">
    <property type="entry name" value="HAD-SF-IB"/>
    <property type="match status" value="1"/>
</dbReference>
<dbReference type="Pfam" id="PF12710">
    <property type="entry name" value="HAD"/>
    <property type="match status" value="1"/>
</dbReference>
<dbReference type="RefSeq" id="WP_382391967.1">
    <property type="nucleotide sequence ID" value="NZ_JBHTCQ010000001.1"/>
</dbReference>
<name>A0ABW2Q4T3_9MICO</name>
<evidence type="ECO:0000259" key="4">
    <source>
        <dbReference type="Pfam" id="PF03015"/>
    </source>
</evidence>
<evidence type="ECO:0000313" key="7">
    <source>
        <dbReference type="Proteomes" id="UP001596455"/>
    </source>
</evidence>
<dbReference type="NCBIfam" id="TIGR01490">
    <property type="entry name" value="HAD-SF-IB-hyp1"/>
    <property type="match status" value="1"/>
</dbReference>
<dbReference type="SUPFAM" id="SSF56784">
    <property type="entry name" value="HAD-like"/>
    <property type="match status" value="1"/>
</dbReference>
<comment type="caution">
    <text evidence="6">The sequence shown here is derived from an EMBL/GenBank/DDBJ whole genome shotgun (WGS) entry which is preliminary data.</text>
</comment>
<comment type="similarity">
    <text evidence="1">Belongs to the fatty acyl-CoA reductase family.</text>
</comment>
<organism evidence="6 7">
    <name type="scientific">Georgenia alba</name>
    <dbReference type="NCBI Taxonomy" id="2233858"/>
    <lineage>
        <taxon>Bacteria</taxon>
        <taxon>Bacillati</taxon>
        <taxon>Actinomycetota</taxon>
        <taxon>Actinomycetes</taxon>
        <taxon>Micrococcales</taxon>
        <taxon>Bogoriellaceae</taxon>
        <taxon>Georgenia</taxon>
    </lineage>
</organism>
<dbReference type="InterPro" id="IPR006385">
    <property type="entry name" value="HAD_hydro_SerB1"/>
</dbReference>
<dbReference type="SUPFAM" id="SSF51735">
    <property type="entry name" value="NAD(P)-binding Rossmann-fold domains"/>
    <property type="match status" value="1"/>
</dbReference>
<dbReference type="PANTHER" id="PTHR11011:SF45">
    <property type="entry name" value="FATTY ACYL-COA REDUCTASE CG8306-RELATED"/>
    <property type="match status" value="1"/>
</dbReference>
<evidence type="ECO:0000313" key="6">
    <source>
        <dbReference type="EMBL" id="MFC7404508.1"/>
    </source>
</evidence>
<dbReference type="GO" id="GO:0016787">
    <property type="term" value="F:hydrolase activity"/>
    <property type="evidence" value="ECO:0007669"/>
    <property type="project" value="UniProtKB-KW"/>
</dbReference>
<evidence type="ECO:0000256" key="1">
    <source>
        <dbReference type="ARBA" id="ARBA00005928"/>
    </source>
</evidence>
<feature type="domain" description="Fatty acyl-CoA reductase C-terminal" evidence="4">
    <location>
        <begin position="433"/>
        <end position="494"/>
    </location>
</feature>
<keyword evidence="6" id="KW-0378">Hydrolase</keyword>
<dbReference type="Pfam" id="PF07993">
    <property type="entry name" value="NAD_binding_4"/>
    <property type="match status" value="1"/>
</dbReference>
<gene>
    <name evidence="6" type="ORF">ACFQQL_05265</name>
</gene>
<keyword evidence="2" id="KW-0444">Lipid biosynthesis</keyword>